<dbReference type="PANTHER" id="PTHR35936:SF19">
    <property type="entry name" value="AMINO-ACID-BINDING PROTEIN YXEM-RELATED"/>
    <property type="match status" value="1"/>
</dbReference>
<gene>
    <name evidence="4" type="primary">yxeM</name>
    <name evidence="4" type="ORF">YK48G_21800</name>
</gene>
<organism evidence="4 5">
    <name type="scientific">Lentilactobacillus fungorum</name>
    <dbReference type="NCBI Taxonomy" id="2201250"/>
    <lineage>
        <taxon>Bacteria</taxon>
        <taxon>Bacillati</taxon>
        <taxon>Bacillota</taxon>
        <taxon>Bacilli</taxon>
        <taxon>Lactobacillales</taxon>
        <taxon>Lactobacillaceae</taxon>
        <taxon>Lentilactobacillus</taxon>
    </lineage>
</organism>
<feature type="domain" description="Solute-binding protein family 3/N-terminal" evidence="3">
    <location>
        <begin position="36"/>
        <end position="273"/>
    </location>
</feature>
<keyword evidence="1 2" id="KW-0732">Signal</keyword>
<dbReference type="Pfam" id="PF00497">
    <property type="entry name" value="SBP_bac_3"/>
    <property type="match status" value="1"/>
</dbReference>
<evidence type="ECO:0000259" key="3">
    <source>
        <dbReference type="SMART" id="SM00062"/>
    </source>
</evidence>
<sequence length="277" mass="30828">MKNKKRLMTVGLSLLILGSLSACGTSAKSKSKQAEAITVGTSGAPKPFTYVGSNKKIQGFDIDTVRAIDQQLPQYKFSFTKTEFPSILGGLTAGRFQVGANNFAYNPSRAKRYYYSKPIFHDKYVLVVPKKDHQIKQFDDIAGKTTVSAPAVNFTTAIENFNQHAKVKSKITYSSEDASKQIQDVQSGKVDYVLIDKPLYDNYQKTYHFDNVKAVSLDLSDTKKISKTTPYSFLLVSKTQGGKKLLDQINDAIVKIQKNGTAQKISEKYFGENYIPK</sequence>
<dbReference type="PROSITE" id="PS51257">
    <property type="entry name" value="PROKAR_LIPOPROTEIN"/>
    <property type="match status" value="1"/>
</dbReference>
<proteinExistence type="predicted"/>
<evidence type="ECO:0000256" key="2">
    <source>
        <dbReference type="SAM" id="SignalP"/>
    </source>
</evidence>
<feature type="chain" id="PRO_5046499923" evidence="2">
    <location>
        <begin position="23"/>
        <end position="277"/>
    </location>
</feature>
<dbReference type="SUPFAM" id="SSF53850">
    <property type="entry name" value="Periplasmic binding protein-like II"/>
    <property type="match status" value="1"/>
</dbReference>
<accession>A0ABQ3W0Q3</accession>
<keyword evidence="5" id="KW-1185">Reference proteome</keyword>
<evidence type="ECO:0000313" key="4">
    <source>
        <dbReference type="EMBL" id="GHP14755.1"/>
    </source>
</evidence>
<dbReference type="RefSeq" id="WP_203630741.1">
    <property type="nucleotide sequence ID" value="NZ_BNJR01000017.1"/>
</dbReference>
<dbReference type="Proteomes" id="UP000604765">
    <property type="component" value="Unassembled WGS sequence"/>
</dbReference>
<dbReference type="Gene3D" id="3.40.190.10">
    <property type="entry name" value="Periplasmic binding protein-like II"/>
    <property type="match status" value="2"/>
</dbReference>
<protein>
    <submittedName>
        <fullName evidence="4">Amino-acid-binding protein YxeM</fullName>
    </submittedName>
</protein>
<feature type="signal peptide" evidence="2">
    <location>
        <begin position="1"/>
        <end position="22"/>
    </location>
</feature>
<dbReference type="PANTHER" id="PTHR35936">
    <property type="entry name" value="MEMBRANE-BOUND LYTIC MUREIN TRANSGLYCOSYLASE F"/>
    <property type="match status" value="1"/>
</dbReference>
<evidence type="ECO:0000256" key="1">
    <source>
        <dbReference type="ARBA" id="ARBA00022729"/>
    </source>
</evidence>
<reference evidence="4 5" key="1">
    <citation type="journal article" date="2021" name="Int. J. Syst. Evol. Microbiol.">
        <title>Lentilactobacillus fungorum sp. nov., isolated from spent mushroom substrates.</title>
        <authorList>
            <person name="Tohno M."/>
            <person name="Tanizawa Y."/>
            <person name="Kojima Y."/>
            <person name="Sakamoto M."/>
            <person name="Ohkuma M."/>
            <person name="Kobayashi H."/>
        </authorList>
    </citation>
    <scope>NUCLEOTIDE SEQUENCE [LARGE SCALE GENOMIC DNA]</scope>
    <source>
        <strain evidence="4 5">YK48G</strain>
    </source>
</reference>
<dbReference type="InterPro" id="IPR001638">
    <property type="entry name" value="Solute-binding_3/MltF_N"/>
</dbReference>
<comment type="caution">
    <text evidence="4">The sequence shown here is derived from an EMBL/GenBank/DDBJ whole genome shotgun (WGS) entry which is preliminary data.</text>
</comment>
<dbReference type="SMART" id="SM00062">
    <property type="entry name" value="PBPb"/>
    <property type="match status" value="1"/>
</dbReference>
<name>A0ABQ3W0Q3_9LACO</name>
<dbReference type="EMBL" id="BNJR01000017">
    <property type="protein sequence ID" value="GHP14755.1"/>
    <property type="molecule type" value="Genomic_DNA"/>
</dbReference>
<evidence type="ECO:0000313" key="5">
    <source>
        <dbReference type="Proteomes" id="UP000604765"/>
    </source>
</evidence>